<dbReference type="GO" id="GO:0005737">
    <property type="term" value="C:cytoplasm"/>
    <property type="evidence" value="ECO:0007669"/>
    <property type="project" value="UniProtKB-ARBA"/>
</dbReference>
<comment type="cofactor">
    <cofactor evidence="1 10">
        <name>Zn(2+)</name>
        <dbReference type="ChEBI" id="CHEBI:29105"/>
    </cofactor>
</comment>
<dbReference type="SUPFAM" id="SSF101821">
    <property type="entry name" value="Aminopeptidase/glucanase lid domain"/>
    <property type="match status" value="1"/>
</dbReference>
<dbReference type="SUPFAM" id="SSF53187">
    <property type="entry name" value="Zn-dependent exopeptidases"/>
    <property type="match status" value="1"/>
</dbReference>
<dbReference type="KEGG" id="cfem:HCR03_04295"/>
<evidence type="ECO:0000256" key="2">
    <source>
        <dbReference type="ARBA" id="ARBA00008290"/>
    </source>
</evidence>
<evidence type="ECO:0000256" key="9">
    <source>
        <dbReference type="RuleBase" id="RU004386"/>
    </source>
</evidence>
<dbReference type="EC" id="3.4.11.-" evidence="10"/>
<evidence type="ECO:0000256" key="6">
    <source>
        <dbReference type="ARBA" id="ARBA00022801"/>
    </source>
</evidence>
<dbReference type="InterPro" id="IPR023358">
    <property type="entry name" value="Peptidase_M18_dom2"/>
</dbReference>
<accession>A0A6N8HVJ6</accession>
<dbReference type="NCBIfam" id="NF002600">
    <property type="entry name" value="PRK02256.1"/>
    <property type="match status" value="1"/>
</dbReference>
<dbReference type="GO" id="GO:0004177">
    <property type="term" value="F:aminopeptidase activity"/>
    <property type="evidence" value="ECO:0007669"/>
    <property type="project" value="UniProtKB-KW"/>
</dbReference>
<dbReference type="Gene3D" id="2.30.250.10">
    <property type="entry name" value="Aminopeptidase i, Domain 2"/>
    <property type="match status" value="1"/>
</dbReference>
<evidence type="ECO:0000313" key="11">
    <source>
        <dbReference type="EMBL" id="MVB09433.1"/>
    </source>
</evidence>
<keyword evidence="3 9" id="KW-0031">Aminopeptidase</keyword>
<dbReference type="AlphaFoldDB" id="A0A6N8HVJ6"/>
<keyword evidence="7 9" id="KW-0862">Zinc</keyword>
<dbReference type="OrthoDB" id="89722at2"/>
<dbReference type="PANTHER" id="PTHR28570">
    <property type="entry name" value="ASPARTYL AMINOPEPTIDASE"/>
    <property type="match status" value="1"/>
</dbReference>
<keyword evidence="6 9" id="KW-0378">Hydrolase</keyword>
<dbReference type="PANTHER" id="PTHR28570:SF2">
    <property type="entry name" value="M18 FAMILY AMINOPEPTIDASE 1-RELATED"/>
    <property type="match status" value="1"/>
</dbReference>
<evidence type="ECO:0000256" key="7">
    <source>
        <dbReference type="ARBA" id="ARBA00022833"/>
    </source>
</evidence>
<dbReference type="GO" id="GO:0008270">
    <property type="term" value="F:zinc ion binding"/>
    <property type="evidence" value="ECO:0007669"/>
    <property type="project" value="InterPro"/>
</dbReference>
<gene>
    <name evidence="11" type="primary">apeA_1</name>
    <name evidence="11" type="ORF">CAFE_00890</name>
    <name evidence="12" type="ORF">HCR03_04295</name>
</gene>
<sequence length="466" mass="51274">MEKSEEIKELTKKLLIDRKNGFAKVPKEKAEQADRFCEGYRSFIGRAKTEREVACFAIDAAEKAGFVPYEQGKHYQPGDRVYYNNRNRAVILAVIGEEGCRDGVRIAAAHIDSPRLDLKPHPLYEKDGLALFKTHYYGGIKKYQWTAVPLSLHGRVVLKDGTHVDLRVGEEPGDPQFTVTDLLPHLASEQMQKTLSKAIEGENLNILAGSRPVRVEEGENLIKLNLMKILNEKYGMTEEDFVSADLELVPAFGAVDIGFDRSMIGAYGHDDRVCAYPALMAALQMKTPKHTVLSVLADKEEIGSDGNTGLNSQFMRYFIADLAQAEGLEGRHVLSRSKCLSADVTAAYDPNYADVYEAANSCFLNGGVGMCKYTGGRGKSGSSEASAEFVSEIRRLFEANGVLWQIGELGKVDAGGGGTVAMYVANLNVDVVDIGVPVLSMHSPFEVVSKLDIYMTYEGIRVFFES</sequence>
<dbReference type="Pfam" id="PF02127">
    <property type="entry name" value="Peptidase_M18"/>
    <property type="match status" value="1"/>
</dbReference>
<dbReference type="EMBL" id="VWXL01000003">
    <property type="protein sequence ID" value="MVB09433.1"/>
    <property type="molecule type" value="Genomic_DNA"/>
</dbReference>
<evidence type="ECO:0000256" key="10">
    <source>
        <dbReference type="RuleBase" id="RU004387"/>
    </source>
</evidence>
<evidence type="ECO:0000313" key="13">
    <source>
        <dbReference type="Proteomes" id="UP000469440"/>
    </source>
</evidence>
<keyword evidence="8 9" id="KW-0482">Metalloprotease</keyword>
<proteinExistence type="inferred from homology"/>
<keyword evidence="4 9" id="KW-0645">Protease</keyword>
<dbReference type="GO" id="GO:0006508">
    <property type="term" value="P:proteolysis"/>
    <property type="evidence" value="ECO:0007669"/>
    <property type="project" value="UniProtKB-KW"/>
</dbReference>
<comment type="similarity">
    <text evidence="2 9">Belongs to the peptidase M18 family.</text>
</comment>
<keyword evidence="13" id="KW-1185">Reference proteome</keyword>
<dbReference type="Proteomes" id="UP000515909">
    <property type="component" value="Chromosome"/>
</dbReference>
<dbReference type="Proteomes" id="UP000469440">
    <property type="component" value="Unassembled WGS sequence"/>
</dbReference>
<dbReference type="EMBL" id="CP060286">
    <property type="protein sequence ID" value="QNK41496.1"/>
    <property type="molecule type" value="Genomic_DNA"/>
</dbReference>
<evidence type="ECO:0000313" key="14">
    <source>
        <dbReference type="Proteomes" id="UP000515909"/>
    </source>
</evidence>
<reference evidence="12 14" key="2">
    <citation type="submission" date="2020-08" db="EMBL/GenBank/DDBJ databases">
        <title>The isolate Caproiciproducens sp. 7D4C2 produces n-caproate at mildly acidic conditions from hexoses: genome and rBOX comparison with related strains and chain-elongating bacteria.</title>
        <authorList>
            <person name="Esquivel-Elizondo S."/>
            <person name="Bagci C."/>
            <person name="Temovska M."/>
            <person name="Jeon B.S."/>
            <person name="Bessarab I."/>
            <person name="Williams R.B.H."/>
            <person name="Huson D.H."/>
            <person name="Angenent L.T."/>
        </authorList>
    </citation>
    <scope>NUCLEOTIDE SEQUENCE [LARGE SCALE GENOMIC DNA]</scope>
    <source>
        <strain evidence="12 14">7D4C2</strain>
    </source>
</reference>
<evidence type="ECO:0000256" key="3">
    <source>
        <dbReference type="ARBA" id="ARBA00022438"/>
    </source>
</evidence>
<dbReference type="GO" id="GO:0008237">
    <property type="term" value="F:metallopeptidase activity"/>
    <property type="evidence" value="ECO:0007669"/>
    <property type="project" value="UniProtKB-KW"/>
</dbReference>
<organism evidence="11 13">
    <name type="scientific">Caproicibacter fermentans</name>
    <dbReference type="NCBI Taxonomy" id="2576756"/>
    <lineage>
        <taxon>Bacteria</taxon>
        <taxon>Bacillati</taxon>
        <taxon>Bacillota</taxon>
        <taxon>Clostridia</taxon>
        <taxon>Eubacteriales</taxon>
        <taxon>Acutalibacteraceae</taxon>
        <taxon>Caproicibacter</taxon>
    </lineage>
</organism>
<dbReference type="InterPro" id="IPR001948">
    <property type="entry name" value="Peptidase_M18"/>
</dbReference>
<accession>A0A7G8TD05</accession>
<evidence type="ECO:0000256" key="4">
    <source>
        <dbReference type="ARBA" id="ARBA00022670"/>
    </source>
</evidence>
<dbReference type="Gene3D" id="3.40.630.10">
    <property type="entry name" value="Zn peptidases"/>
    <property type="match status" value="1"/>
</dbReference>
<evidence type="ECO:0000256" key="1">
    <source>
        <dbReference type="ARBA" id="ARBA00001947"/>
    </source>
</evidence>
<evidence type="ECO:0000256" key="5">
    <source>
        <dbReference type="ARBA" id="ARBA00022723"/>
    </source>
</evidence>
<keyword evidence="5 9" id="KW-0479">Metal-binding</keyword>
<dbReference type="RefSeq" id="WP_066643360.1">
    <property type="nucleotide sequence ID" value="NZ_CP060286.1"/>
</dbReference>
<evidence type="ECO:0000256" key="8">
    <source>
        <dbReference type="ARBA" id="ARBA00023049"/>
    </source>
</evidence>
<evidence type="ECO:0000313" key="12">
    <source>
        <dbReference type="EMBL" id="QNK41496.1"/>
    </source>
</evidence>
<name>A0A6N8HVJ6_9FIRM</name>
<reference evidence="11 13" key="1">
    <citation type="submission" date="2019-09" db="EMBL/GenBank/DDBJ databases">
        <title>Genome sequence of Clostridium sp. EA1.</title>
        <authorList>
            <person name="Poehlein A."/>
            <person name="Bengelsdorf F.R."/>
            <person name="Daniel R."/>
        </authorList>
    </citation>
    <scope>NUCLEOTIDE SEQUENCE [LARGE SCALE GENOMIC DNA]</scope>
    <source>
        <strain evidence="11 13">EA1</strain>
    </source>
</reference>
<dbReference type="PRINTS" id="PR00932">
    <property type="entry name" value="AMINO1PTASE"/>
</dbReference>
<protein>
    <recommendedName>
        <fullName evidence="10">M18 family aminopeptidase</fullName>
        <ecNumber evidence="10">3.4.11.-</ecNumber>
    </recommendedName>
</protein>